<keyword evidence="4" id="KW-0313">Glucose metabolism</keyword>
<evidence type="ECO:0000313" key="10">
    <source>
        <dbReference type="EMBL" id="KHN69248.1"/>
    </source>
</evidence>
<feature type="domain" description="Glucose-6-phosphate dehydrogenase C-terminal" evidence="9">
    <location>
        <begin position="158"/>
        <end position="434"/>
    </location>
</feature>
<dbReference type="SUPFAM" id="SSF55347">
    <property type="entry name" value="Glyceraldehyde-3-phosphate dehydrogenase-like, C-terminal domain"/>
    <property type="match status" value="1"/>
</dbReference>
<evidence type="ECO:0000256" key="5">
    <source>
        <dbReference type="ARBA" id="ARBA00022857"/>
    </source>
</evidence>
<dbReference type="Pfam" id="PF00479">
    <property type="entry name" value="G6PD_N"/>
    <property type="match status" value="1"/>
</dbReference>
<dbReference type="UniPathway" id="UPA00115">
    <property type="reaction ID" value="UER00408"/>
</dbReference>
<dbReference type="GO" id="GO:0004345">
    <property type="term" value="F:glucose-6-phosphate dehydrogenase activity"/>
    <property type="evidence" value="ECO:0007669"/>
    <property type="project" value="UniProtKB-EC"/>
</dbReference>
<evidence type="ECO:0000256" key="6">
    <source>
        <dbReference type="ARBA" id="ARBA00023002"/>
    </source>
</evidence>
<dbReference type="OrthoDB" id="60984at2759"/>
<dbReference type="InterPro" id="IPR036291">
    <property type="entry name" value="NAD(P)-bd_dom_sf"/>
</dbReference>
<dbReference type="Proteomes" id="UP000031056">
    <property type="component" value="Unassembled WGS sequence"/>
</dbReference>
<name>A0A0B2UIW6_9MICR</name>
<dbReference type="Gene3D" id="3.40.50.720">
    <property type="entry name" value="NAD(P)-binding Rossmann-like Domain"/>
    <property type="match status" value="1"/>
</dbReference>
<sequence>MKILIFGSSGDLAMRKLFPALSKIDLDGVEIIGYARTKYDTEFSDVLQEVGNYTPEFISKVTYIRGAYSNLSKLKDVVDSETIVYFSVPPSVYTVLLAEISKLEYKMAAVEKPYGEDIRCFQMMEEFDLSRTVFIDHYLLKPMVVSAPRIICEYGIRKVLDNKHVKSVEIVSKEAIGGEGRHYFDKNGIIKDIMQNHMAELLAIVASDNECTHAGASRAAEICARMDVFAACTINTEKCVYGQYEDYNKELHNESTTETFCMLPVYINKPRWSGIPFIMIAGKGMNEKRTEISFEFKKDAYQKCMSLISLQDQSTYKTIHVNQISQIKLIFNVYPRCEVFLKVDVGEHVFEYVICNKKSVEEIMQQNYGAYNDHEIVFDCLVRNKEFSNVSSNEADLLWKLFDPVLSISKGPMLFYYSKGIDIPIEAEEMIKKIKKE</sequence>
<dbReference type="GeneID" id="26262389"/>
<dbReference type="InterPro" id="IPR022675">
    <property type="entry name" value="G6P_DH_C"/>
</dbReference>
<keyword evidence="7" id="KW-0119">Carbohydrate metabolism</keyword>
<dbReference type="HOGENOM" id="CLU_051220_0_0_1"/>
<dbReference type="FunCoup" id="A0A0B2UIW6">
    <property type="interactions" value="104"/>
</dbReference>
<comment type="caution">
    <text evidence="10">The sequence shown here is derived from an EMBL/GenBank/DDBJ whole genome shotgun (WGS) entry which is preliminary data.</text>
</comment>
<accession>A0A0B2UIW6</accession>
<comment type="pathway">
    <text evidence="1">Carbohydrate degradation; pentose phosphate pathway; D-ribulose 5-phosphate from D-glucose 6-phosphate (oxidative stage): step 1/3.</text>
</comment>
<evidence type="ECO:0000256" key="7">
    <source>
        <dbReference type="ARBA" id="ARBA00023277"/>
    </source>
</evidence>
<dbReference type="PANTHER" id="PTHR23429:SF0">
    <property type="entry name" value="GLUCOSE-6-PHOSPHATE 1-DEHYDROGENASE"/>
    <property type="match status" value="1"/>
</dbReference>
<evidence type="ECO:0000259" key="9">
    <source>
        <dbReference type="Pfam" id="PF02781"/>
    </source>
</evidence>
<gene>
    <name evidence="10" type="ORF">M896_091760</name>
</gene>
<reference evidence="10 11" key="1">
    <citation type="journal article" date="2014" name="MBio">
        <title>The Ordospora colligata genome; evolution of extreme reduction in microsporidia and host-to-parasite horizontal gene transfer.</title>
        <authorList>
            <person name="Pombert J.-F."/>
            <person name="Haag K.L."/>
            <person name="Beidas S."/>
            <person name="Ebert D."/>
            <person name="Keeling P.J."/>
        </authorList>
    </citation>
    <scope>NUCLEOTIDE SEQUENCE [LARGE SCALE GENOMIC DNA]</scope>
    <source>
        <strain evidence="10 11">OC4</strain>
    </source>
</reference>
<evidence type="ECO:0000313" key="11">
    <source>
        <dbReference type="Proteomes" id="UP000031056"/>
    </source>
</evidence>
<evidence type="ECO:0000259" key="8">
    <source>
        <dbReference type="Pfam" id="PF00479"/>
    </source>
</evidence>
<proteinExistence type="predicted"/>
<dbReference type="Gene3D" id="3.30.360.10">
    <property type="entry name" value="Dihydrodipicolinate Reductase, domain 2"/>
    <property type="match status" value="1"/>
</dbReference>
<dbReference type="SUPFAM" id="SSF51735">
    <property type="entry name" value="NAD(P)-binding Rossmann-fold domains"/>
    <property type="match status" value="1"/>
</dbReference>
<dbReference type="EC" id="1.1.1.49" evidence="2"/>
<dbReference type="GO" id="GO:0006006">
    <property type="term" value="P:glucose metabolic process"/>
    <property type="evidence" value="ECO:0007669"/>
    <property type="project" value="UniProtKB-KW"/>
</dbReference>
<dbReference type="VEuPathDB" id="MicrosporidiaDB:M896_091760"/>
<keyword evidence="5" id="KW-0521">NADP</keyword>
<organism evidence="10 11">
    <name type="scientific">Ordospora colligata OC4</name>
    <dbReference type="NCBI Taxonomy" id="1354746"/>
    <lineage>
        <taxon>Eukaryota</taxon>
        <taxon>Fungi</taxon>
        <taxon>Fungi incertae sedis</taxon>
        <taxon>Microsporidia</taxon>
        <taxon>Ordosporidae</taxon>
        <taxon>Ordospora</taxon>
    </lineage>
</organism>
<dbReference type="EMBL" id="JOKQ01000009">
    <property type="protein sequence ID" value="KHN69248.1"/>
    <property type="molecule type" value="Genomic_DNA"/>
</dbReference>
<evidence type="ECO:0000256" key="1">
    <source>
        <dbReference type="ARBA" id="ARBA00004937"/>
    </source>
</evidence>
<dbReference type="PRINTS" id="PR00079">
    <property type="entry name" value="G6PDHDRGNASE"/>
</dbReference>
<dbReference type="STRING" id="1354746.A0A0B2UIW6"/>
<dbReference type="InterPro" id="IPR022674">
    <property type="entry name" value="G6P_DH_NAD-bd"/>
</dbReference>
<dbReference type="GO" id="GO:0050661">
    <property type="term" value="F:NADP binding"/>
    <property type="evidence" value="ECO:0007669"/>
    <property type="project" value="InterPro"/>
</dbReference>
<feature type="domain" description="Glucose-6-phosphate dehydrogenase NAD-binding" evidence="8">
    <location>
        <begin position="5"/>
        <end position="144"/>
    </location>
</feature>
<dbReference type="Pfam" id="PF02781">
    <property type="entry name" value="G6PD_C"/>
    <property type="match status" value="1"/>
</dbReference>
<keyword evidence="6" id="KW-0560">Oxidoreductase</keyword>
<dbReference type="InterPro" id="IPR001282">
    <property type="entry name" value="G6P_DH"/>
</dbReference>
<evidence type="ECO:0000256" key="4">
    <source>
        <dbReference type="ARBA" id="ARBA00022526"/>
    </source>
</evidence>
<dbReference type="AlphaFoldDB" id="A0A0B2UIW6"/>
<keyword evidence="11" id="KW-1185">Reference proteome</keyword>
<evidence type="ECO:0000256" key="3">
    <source>
        <dbReference type="ARBA" id="ARBA00020444"/>
    </source>
</evidence>
<dbReference type="PANTHER" id="PTHR23429">
    <property type="entry name" value="GLUCOSE-6-PHOSPHATE 1-DEHYDROGENASE G6PD"/>
    <property type="match status" value="1"/>
</dbReference>
<evidence type="ECO:0000256" key="2">
    <source>
        <dbReference type="ARBA" id="ARBA00013019"/>
    </source>
</evidence>
<protein>
    <recommendedName>
        <fullName evidence="3">Glucose-6-phosphate 1-dehydrogenase</fullName>
        <ecNumber evidence="2">1.1.1.49</ecNumber>
    </recommendedName>
</protein>
<dbReference type="GO" id="GO:0009051">
    <property type="term" value="P:pentose-phosphate shunt, oxidative branch"/>
    <property type="evidence" value="ECO:0007669"/>
    <property type="project" value="TreeGrafter"/>
</dbReference>
<dbReference type="RefSeq" id="XP_014563290.1">
    <property type="nucleotide sequence ID" value="XM_014707804.1"/>
</dbReference>
<dbReference type="InParanoid" id="A0A0B2UIW6"/>